<feature type="chain" id="PRO_5034503935" evidence="1">
    <location>
        <begin position="20"/>
        <end position="322"/>
    </location>
</feature>
<organism evidence="2 3">
    <name type="scientific">Cadophora malorum</name>
    <dbReference type="NCBI Taxonomy" id="108018"/>
    <lineage>
        <taxon>Eukaryota</taxon>
        <taxon>Fungi</taxon>
        <taxon>Dikarya</taxon>
        <taxon>Ascomycota</taxon>
        <taxon>Pezizomycotina</taxon>
        <taxon>Leotiomycetes</taxon>
        <taxon>Helotiales</taxon>
        <taxon>Ploettnerulaceae</taxon>
        <taxon>Cadophora</taxon>
    </lineage>
</organism>
<sequence length="322" mass="34892">MLLISTLVLSLLPLVATRAVSPLPALAELLPVPGISLDVNLHLSQNTTVAYHRLGKRALSQTSITKGRRLDCMMSATIAHAQQINGGVRVEENFDEYLSLLLDEGWEQQTIDPKYSSSGIQANLQTLTGADPDNTEYVYFLSKESGEIDGQPISPTGAFFGNGINPQGGVIIADNNKTPRYALGQVPFFPISRIVQWSQAAFGEWEYQAGAVDDQVVEALRGVGRTSIPGIASRQVFRRTSTNQAEVDGFYAMLGTPNGASTGFLLATHKGKLGIKRVASIAVWNHPLSDVDLNSWRDGWKLNMLFTLEPVANPTTGNPQKA</sequence>
<comment type="caution">
    <text evidence="2">The sequence shown here is derived from an EMBL/GenBank/DDBJ whole genome shotgun (WGS) entry which is preliminary data.</text>
</comment>
<dbReference type="OrthoDB" id="3538268at2759"/>
<gene>
    <name evidence="2" type="ORF">IFR04_003869</name>
</gene>
<evidence type="ECO:0000256" key="1">
    <source>
        <dbReference type="SAM" id="SignalP"/>
    </source>
</evidence>
<keyword evidence="1" id="KW-0732">Signal</keyword>
<dbReference type="AlphaFoldDB" id="A0A8H7WDR1"/>
<reference evidence="2" key="1">
    <citation type="submission" date="2021-02" db="EMBL/GenBank/DDBJ databases">
        <title>Genome sequence Cadophora malorum strain M34.</title>
        <authorList>
            <person name="Stefanovic E."/>
            <person name="Vu D."/>
            <person name="Scully C."/>
            <person name="Dijksterhuis J."/>
            <person name="Roader J."/>
            <person name="Houbraken J."/>
        </authorList>
    </citation>
    <scope>NUCLEOTIDE SEQUENCE</scope>
    <source>
        <strain evidence="2">M34</strain>
    </source>
</reference>
<evidence type="ECO:0000313" key="2">
    <source>
        <dbReference type="EMBL" id="KAG4422957.1"/>
    </source>
</evidence>
<evidence type="ECO:0000313" key="3">
    <source>
        <dbReference type="Proteomes" id="UP000664132"/>
    </source>
</evidence>
<protein>
    <submittedName>
        <fullName evidence="2">Uncharacterized protein</fullName>
    </submittedName>
</protein>
<dbReference type="EMBL" id="JAFJYH010000041">
    <property type="protein sequence ID" value="KAG4422957.1"/>
    <property type="molecule type" value="Genomic_DNA"/>
</dbReference>
<accession>A0A8H7WDR1</accession>
<feature type="signal peptide" evidence="1">
    <location>
        <begin position="1"/>
        <end position="19"/>
    </location>
</feature>
<keyword evidence="3" id="KW-1185">Reference proteome</keyword>
<name>A0A8H7WDR1_9HELO</name>
<dbReference type="Proteomes" id="UP000664132">
    <property type="component" value="Unassembled WGS sequence"/>
</dbReference>
<proteinExistence type="predicted"/>